<dbReference type="Gene3D" id="1.10.357.10">
    <property type="entry name" value="Tetracycline Repressor, domain 2"/>
    <property type="match status" value="1"/>
</dbReference>
<evidence type="ECO:0000259" key="4">
    <source>
        <dbReference type="PROSITE" id="PS50977"/>
    </source>
</evidence>
<feature type="DNA-binding region" description="H-T-H motif" evidence="3">
    <location>
        <begin position="33"/>
        <end position="52"/>
    </location>
</feature>
<organism evidence="5 6">
    <name type="scientific">Amphibacillus xylanus (strain ATCC 51415 / DSM 6626 / JCM 7361 / LMG 17667 / NBRC 15112 / Ep01)</name>
    <dbReference type="NCBI Taxonomy" id="698758"/>
    <lineage>
        <taxon>Bacteria</taxon>
        <taxon>Bacillati</taxon>
        <taxon>Bacillota</taxon>
        <taxon>Bacilli</taxon>
        <taxon>Bacillales</taxon>
        <taxon>Bacillaceae</taxon>
        <taxon>Amphibacillus</taxon>
    </lineage>
</organism>
<keyword evidence="6" id="KW-1185">Reference proteome</keyword>
<dbReference type="HOGENOM" id="CLU_087539_3_0_9"/>
<reference evidence="5 6" key="1">
    <citation type="submission" date="2011-01" db="EMBL/GenBank/DDBJ databases">
        <title>Whole genome sequence of Amphibacillus xylinus NBRC 15112.</title>
        <authorList>
            <person name="Nakazawa H."/>
            <person name="Katano Y."/>
            <person name="Nakamura S."/>
            <person name="Sasagawa M."/>
            <person name="Fukada J."/>
            <person name="Arai T."/>
            <person name="Sasakura N."/>
            <person name="Mochizuki D."/>
            <person name="Hosoyama A."/>
            <person name="Harada K."/>
            <person name="Horikawa H."/>
            <person name="Kato Y."/>
            <person name="Harada T."/>
            <person name="Sasaki K."/>
            <person name="Sekiguchi M."/>
            <person name="Hodoyama M."/>
            <person name="Nishiko R."/>
            <person name="Narita H."/>
            <person name="Hanamaki A."/>
            <person name="Hata C."/>
            <person name="Konno Y."/>
            <person name="Niimura Y."/>
            <person name="Yamazaki S."/>
            <person name="Fujita N."/>
        </authorList>
    </citation>
    <scope>NUCLEOTIDE SEQUENCE [LARGE SCALE GENOMIC DNA]</scope>
    <source>
        <strain evidence="6">ATCC 51415 / DSM 6626 / JCM 7361 / LMG 17667 / NBRC 15112 / Ep01</strain>
    </source>
</reference>
<dbReference type="KEGG" id="axl:AXY_05750"/>
<keyword evidence="1" id="KW-0678">Repressor</keyword>
<evidence type="ECO:0000313" key="5">
    <source>
        <dbReference type="EMBL" id="BAM46707.1"/>
    </source>
</evidence>
<evidence type="ECO:0000313" key="6">
    <source>
        <dbReference type="Proteomes" id="UP000006294"/>
    </source>
</evidence>
<dbReference type="PANTHER" id="PTHR43479">
    <property type="entry name" value="ACREF/ENVCD OPERON REPRESSOR-RELATED"/>
    <property type="match status" value="1"/>
</dbReference>
<dbReference type="PATRIC" id="fig|698758.3.peg.575"/>
<dbReference type="InterPro" id="IPR009057">
    <property type="entry name" value="Homeodomain-like_sf"/>
</dbReference>
<evidence type="ECO:0000256" key="2">
    <source>
        <dbReference type="ARBA" id="ARBA00023125"/>
    </source>
</evidence>
<feature type="domain" description="HTH tetR-type" evidence="4">
    <location>
        <begin position="10"/>
        <end position="70"/>
    </location>
</feature>
<sequence>MGKRLDPRIIRTRKMIMRAIRQLAEEQALDEITVKEIAEKANVNRATFYYHFKDKQDLIEKTLLMDFDNYLITPLSNIRHVDQEAIKEIYHIFFKYAEVVAAYCQYDFTCFNRELSDRMTEQLIDQLYLLLKDNAASNQEQDLRLIAVSMFWSIFGFIREWIYNIRVDKENYIDSTIPTILNKIELINKV</sequence>
<dbReference type="Pfam" id="PF00440">
    <property type="entry name" value="TetR_N"/>
    <property type="match status" value="1"/>
</dbReference>
<dbReference type="eggNOG" id="COG1309">
    <property type="taxonomic scope" value="Bacteria"/>
</dbReference>
<proteinExistence type="predicted"/>
<name>K0J0P4_AMPXN</name>
<dbReference type="InterPro" id="IPR001647">
    <property type="entry name" value="HTH_TetR"/>
</dbReference>
<dbReference type="RefSeq" id="WP_015009312.1">
    <property type="nucleotide sequence ID" value="NC_018704.1"/>
</dbReference>
<dbReference type="PANTHER" id="PTHR43479:SF7">
    <property type="entry name" value="TETR-FAMILY TRANSCRIPTIONAL REGULATOR"/>
    <property type="match status" value="1"/>
</dbReference>
<accession>K0J0P4</accession>
<dbReference type="EMBL" id="AP012050">
    <property type="protein sequence ID" value="BAM46707.1"/>
    <property type="molecule type" value="Genomic_DNA"/>
</dbReference>
<dbReference type="GO" id="GO:0003677">
    <property type="term" value="F:DNA binding"/>
    <property type="evidence" value="ECO:0007669"/>
    <property type="project" value="UniProtKB-UniRule"/>
</dbReference>
<dbReference type="AlphaFoldDB" id="K0J0P4"/>
<dbReference type="PRINTS" id="PR00455">
    <property type="entry name" value="HTHTETR"/>
</dbReference>
<keyword evidence="2 3" id="KW-0238">DNA-binding</keyword>
<dbReference type="InterPro" id="IPR050624">
    <property type="entry name" value="HTH-type_Tx_Regulator"/>
</dbReference>
<dbReference type="Proteomes" id="UP000006294">
    <property type="component" value="Chromosome"/>
</dbReference>
<dbReference type="STRING" id="698758.AXY_05750"/>
<evidence type="ECO:0000256" key="1">
    <source>
        <dbReference type="ARBA" id="ARBA00022491"/>
    </source>
</evidence>
<gene>
    <name evidence="5" type="ordered locus">AXY_05750</name>
</gene>
<dbReference type="OrthoDB" id="9810250at2"/>
<dbReference type="PROSITE" id="PS50977">
    <property type="entry name" value="HTH_TETR_2"/>
    <property type="match status" value="1"/>
</dbReference>
<protein>
    <submittedName>
        <fullName evidence="5">Putative TetR family transcriptional regulator</fullName>
    </submittedName>
</protein>
<dbReference type="SUPFAM" id="SSF46689">
    <property type="entry name" value="Homeodomain-like"/>
    <property type="match status" value="1"/>
</dbReference>
<evidence type="ECO:0000256" key="3">
    <source>
        <dbReference type="PROSITE-ProRule" id="PRU00335"/>
    </source>
</evidence>